<name>A0A1G2KZM6_9BACT</name>
<comment type="caution">
    <text evidence="2">The sequence shown here is derived from an EMBL/GenBank/DDBJ whole genome shotgun (WGS) entry which is preliminary data.</text>
</comment>
<dbReference type="EMBL" id="MHQO01000067">
    <property type="protein sequence ID" value="OHA04868.1"/>
    <property type="molecule type" value="Genomic_DNA"/>
</dbReference>
<organism evidence="2 3">
    <name type="scientific">Candidatus Sungbacteria bacterium RIFCSPLOWO2_01_FULL_47_10</name>
    <dbReference type="NCBI Taxonomy" id="1802276"/>
    <lineage>
        <taxon>Bacteria</taxon>
        <taxon>Candidatus Sungiibacteriota</taxon>
    </lineage>
</organism>
<feature type="domain" description="Transcriptional repressor PaaX-like central Cas2-like" evidence="1">
    <location>
        <begin position="105"/>
        <end position="177"/>
    </location>
</feature>
<dbReference type="SUPFAM" id="SSF143430">
    <property type="entry name" value="TTP0101/SSO1404-like"/>
    <property type="match status" value="1"/>
</dbReference>
<dbReference type="AlphaFoldDB" id="A0A1G2KZM6"/>
<evidence type="ECO:0000313" key="2">
    <source>
        <dbReference type="EMBL" id="OHA04868.1"/>
    </source>
</evidence>
<evidence type="ECO:0000313" key="3">
    <source>
        <dbReference type="Proteomes" id="UP000177982"/>
    </source>
</evidence>
<proteinExistence type="predicted"/>
<gene>
    <name evidence="2" type="ORF">A2934_00825</name>
</gene>
<dbReference type="Pfam" id="PF20803">
    <property type="entry name" value="PaaX_M"/>
    <property type="match status" value="1"/>
</dbReference>
<dbReference type="InterPro" id="IPR036390">
    <property type="entry name" value="WH_DNA-bd_sf"/>
</dbReference>
<protein>
    <recommendedName>
        <fullName evidence="1">Transcriptional repressor PaaX-like central Cas2-like domain-containing protein</fullName>
    </recommendedName>
</protein>
<dbReference type="InterPro" id="IPR036388">
    <property type="entry name" value="WH-like_DNA-bd_sf"/>
</dbReference>
<evidence type="ECO:0000259" key="1">
    <source>
        <dbReference type="Pfam" id="PF20803"/>
    </source>
</evidence>
<dbReference type="SUPFAM" id="SSF46785">
    <property type="entry name" value="Winged helix' DNA-binding domain"/>
    <property type="match status" value="1"/>
</dbReference>
<reference evidence="2 3" key="1">
    <citation type="journal article" date="2016" name="Nat. Commun.">
        <title>Thousands of microbial genomes shed light on interconnected biogeochemical processes in an aquifer system.</title>
        <authorList>
            <person name="Anantharaman K."/>
            <person name="Brown C.T."/>
            <person name="Hug L.A."/>
            <person name="Sharon I."/>
            <person name="Castelle C.J."/>
            <person name="Probst A.J."/>
            <person name="Thomas B.C."/>
            <person name="Singh A."/>
            <person name="Wilkins M.J."/>
            <person name="Karaoz U."/>
            <person name="Brodie E.L."/>
            <person name="Williams K.H."/>
            <person name="Hubbard S.S."/>
            <person name="Banfield J.F."/>
        </authorList>
    </citation>
    <scope>NUCLEOTIDE SEQUENCE [LARGE SCALE GENOMIC DNA]</scope>
</reference>
<sequence>MKNRHLQHIILEKIAELGEVMLDGFFPAKYPEARIWRDLLGTESSYRFSKPTFSAVLSRLHKEGFVLRHGARKKSRWAITKKGLKLLNIRKEEGRNISNSITSHKDGVMRIVCFDIPEKERKKRRWIREELLSLEYQPLQKSVWVGFAPLPEDFFEDLDLLSLRDHIHLFSVGKKGTIEKVK</sequence>
<accession>A0A1G2KZM6</accession>
<dbReference type="Proteomes" id="UP000177982">
    <property type="component" value="Unassembled WGS sequence"/>
</dbReference>
<dbReference type="InterPro" id="IPR048846">
    <property type="entry name" value="PaaX-like_central"/>
</dbReference>
<dbReference type="Gene3D" id="1.10.10.10">
    <property type="entry name" value="Winged helix-like DNA-binding domain superfamily/Winged helix DNA-binding domain"/>
    <property type="match status" value="1"/>
</dbReference>